<keyword evidence="2" id="KW-1185">Reference proteome</keyword>
<proteinExistence type="predicted"/>
<evidence type="ECO:0000313" key="1">
    <source>
        <dbReference type="EMBL" id="ALC48110.1"/>
    </source>
</evidence>
<accession>A0A0M4ETA5</accession>
<gene>
    <name evidence="1" type="ORF">Dbus_chr4g48</name>
</gene>
<dbReference type="STRING" id="30019.A0A0M4ETA5"/>
<evidence type="ECO:0000313" key="2">
    <source>
        <dbReference type="Proteomes" id="UP000494163"/>
    </source>
</evidence>
<sequence>MGVPTSSVANMPGNLNSVAVQGSFQKLKELIWTERAKELTQQRRAEELAARAAVLKEIANGQNIQASYKPAFSMHSDSILMDENRTPDRNAIHDERMSIVSDQRFGSNHNKNGHRNIVSTAATIRRIGNSYATGTAFSHKDSGTGAGSIFSLNVNPSNQKTNSRLKIPATELRVDNLSENNQAVIGIPRTYPIRQSYFRERNRSLLKQNSPNDYFQRSIRKLKYQQPVEIEDIMLRDITPGDDIEIITSPLYMDYNNNDPRVTGIRPFPLSTLNTDIYEYNDY</sequence>
<organism evidence="1 2">
    <name type="scientific">Drosophila busckii</name>
    <name type="common">Fruit fly</name>
    <dbReference type="NCBI Taxonomy" id="30019"/>
    <lineage>
        <taxon>Eukaryota</taxon>
        <taxon>Metazoa</taxon>
        <taxon>Ecdysozoa</taxon>
        <taxon>Arthropoda</taxon>
        <taxon>Hexapoda</taxon>
        <taxon>Insecta</taxon>
        <taxon>Pterygota</taxon>
        <taxon>Neoptera</taxon>
        <taxon>Endopterygota</taxon>
        <taxon>Diptera</taxon>
        <taxon>Brachycera</taxon>
        <taxon>Muscomorpha</taxon>
        <taxon>Ephydroidea</taxon>
        <taxon>Drosophilidae</taxon>
        <taxon>Drosophila</taxon>
    </lineage>
</organism>
<reference evidence="1 2" key="1">
    <citation type="submission" date="2015-08" db="EMBL/GenBank/DDBJ databases">
        <title>Ancestral chromatin configuration constrains chromatin evolution on differentiating sex chromosomes in Drosophila.</title>
        <authorList>
            <person name="Zhou Q."/>
            <person name="Bachtrog D."/>
        </authorList>
    </citation>
    <scope>NUCLEOTIDE SEQUENCE [LARGE SCALE GENOMIC DNA]</scope>
    <source>
        <tissue evidence="1">Whole larvae</tissue>
    </source>
</reference>
<name>A0A0M4ETA5_DROBS</name>
<dbReference type="AlphaFoldDB" id="A0A0M4ETA5"/>
<dbReference type="Proteomes" id="UP000494163">
    <property type="component" value="Chromosome 4"/>
</dbReference>
<dbReference type="OrthoDB" id="6376425at2759"/>
<protein>
    <submittedName>
        <fullName evidence="1">CG32017</fullName>
    </submittedName>
</protein>
<dbReference type="EMBL" id="CP012527">
    <property type="protein sequence ID" value="ALC48110.1"/>
    <property type="molecule type" value="Genomic_DNA"/>
</dbReference>